<dbReference type="Proteomes" id="UP001141552">
    <property type="component" value="Unassembled WGS sequence"/>
</dbReference>
<keyword evidence="3" id="KW-1185">Reference proteome</keyword>
<gene>
    <name evidence="2" type="ORF">Tsubulata_028260</name>
</gene>
<evidence type="ECO:0000259" key="1">
    <source>
        <dbReference type="Pfam" id="PF24758"/>
    </source>
</evidence>
<comment type="caution">
    <text evidence="2">The sequence shown here is derived from an EMBL/GenBank/DDBJ whole genome shotgun (WGS) entry which is preliminary data.</text>
</comment>
<dbReference type="Gene3D" id="3.80.10.10">
    <property type="entry name" value="Ribonuclease Inhibitor"/>
    <property type="match status" value="1"/>
</dbReference>
<dbReference type="PANTHER" id="PTHR34145:SF28">
    <property type="entry name" value="F-BOX DOMAIN-CONTAINING PROTEIN"/>
    <property type="match status" value="1"/>
</dbReference>
<reference evidence="2" key="1">
    <citation type="submission" date="2022-02" db="EMBL/GenBank/DDBJ databases">
        <authorList>
            <person name="Henning P.M."/>
            <person name="McCubbin A.G."/>
            <person name="Shore J.S."/>
        </authorList>
    </citation>
    <scope>NUCLEOTIDE SEQUENCE</scope>
    <source>
        <strain evidence="2">F60SS</strain>
        <tissue evidence="2">Leaves</tissue>
    </source>
</reference>
<dbReference type="InterPro" id="IPR053772">
    <property type="entry name" value="At1g61320/At1g61330-like"/>
</dbReference>
<protein>
    <recommendedName>
        <fullName evidence="1">F-box/LRR-repeat protein 15/At3g58940/PEG3-like LRR domain-containing protein</fullName>
    </recommendedName>
</protein>
<dbReference type="Pfam" id="PF24758">
    <property type="entry name" value="LRR_At5g56370"/>
    <property type="match status" value="1"/>
</dbReference>
<organism evidence="2 3">
    <name type="scientific">Turnera subulata</name>
    <dbReference type="NCBI Taxonomy" id="218843"/>
    <lineage>
        <taxon>Eukaryota</taxon>
        <taxon>Viridiplantae</taxon>
        <taxon>Streptophyta</taxon>
        <taxon>Embryophyta</taxon>
        <taxon>Tracheophyta</taxon>
        <taxon>Spermatophyta</taxon>
        <taxon>Magnoliopsida</taxon>
        <taxon>eudicotyledons</taxon>
        <taxon>Gunneridae</taxon>
        <taxon>Pentapetalae</taxon>
        <taxon>rosids</taxon>
        <taxon>fabids</taxon>
        <taxon>Malpighiales</taxon>
        <taxon>Passifloraceae</taxon>
        <taxon>Turnera</taxon>
    </lineage>
</organism>
<dbReference type="PANTHER" id="PTHR34145">
    <property type="entry name" value="OS02G0105600 PROTEIN"/>
    <property type="match status" value="1"/>
</dbReference>
<accession>A0A9Q0FBI0</accession>
<feature type="domain" description="F-box/LRR-repeat protein 15/At3g58940/PEG3-like LRR" evidence="1">
    <location>
        <begin position="277"/>
        <end position="363"/>
    </location>
</feature>
<dbReference type="InterPro" id="IPR055411">
    <property type="entry name" value="LRR_FXL15/At3g58940/PEG3-like"/>
</dbReference>
<dbReference type="InterPro" id="IPR036047">
    <property type="entry name" value="F-box-like_dom_sf"/>
</dbReference>
<proteinExistence type="predicted"/>
<evidence type="ECO:0000313" key="3">
    <source>
        <dbReference type="Proteomes" id="UP001141552"/>
    </source>
</evidence>
<dbReference type="InterPro" id="IPR032675">
    <property type="entry name" value="LRR_dom_sf"/>
</dbReference>
<dbReference type="SUPFAM" id="SSF52047">
    <property type="entry name" value="RNI-like"/>
    <property type="match status" value="1"/>
</dbReference>
<dbReference type="AlphaFoldDB" id="A0A9Q0FBI0"/>
<dbReference type="SUPFAM" id="SSF81383">
    <property type="entry name" value="F-box domain"/>
    <property type="match status" value="1"/>
</dbReference>
<name>A0A9Q0FBI0_9ROSI</name>
<reference evidence="2" key="2">
    <citation type="journal article" date="2023" name="Plants (Basel)">
        <title>Annotation of the Turnera subulata (Passifloraceae) Draft Genome Reveals the S-Locus Evolved after the Divergence of Turneroideae from Passifloroideae in a Stepwise Manner.</title>
        <authorList>
            <person name="Henning P.M."/>
            <person name="Roalson E.H."/>
            <person name="Mir W."/>
            <person name="McCubbin A.G."/>
            <person name="Shore J.S."/>
        </authorList>
    </citation>
    <scope>NUCLEOTIDE SEQUENCE</scope>
    <source>
        <strain evidence="2">F60SS</strain>
    </source>
</reference>
<dbReference type="EMBL" id="JAKUCV010006440">
    <property type="protein sequence ID" value="KAJ4827301.1"/>
    <property type="molecule type" value="Genomic_DNA"/>
</dbReference>
<sequence>MEIYFLLSQNFILIVCRKLGSLCSSDGSRVEHRSRVEHVSDGYTNEDAQCSLDVSKIKHGSSDGCTDEDRIDGYTSENDHCSLDVNKIKHGSSDGCTNEDDQCSSNKSISKHVGTGFANGDHDQGDRVSNLPASVLAHILSFLPIQEAVKTMQLRSFGSLWASIDNLDLNLCLSHDCSRLSPRDSDDFKFIDFVHQVLLLHQKSHIHRLHLSLRGLLHVLQVSHPSDLHPHELLKREKDLADMCIHFALKKEVKILALDFVACSSWDATFFHRGMYKVSDWLFSCDSLKQLNLVYCRVVAPAGEICMKSLQKLYLKYVRSDDSTVENLVSGCPMLESLSLIRCYGLQKLNFTSSNLKYVKIFHHTYSGLERRMLPSVVNLLRRSPFLETLEIQMHPDICDEQRAFPFYYYRSYVPEDLVDNMINPEVRRRENGRSSKFFLNHLRIVRFHCWKMDFAFVLLVGFVLMTARNLEKIVISPTPTFVYKKILLSLPRASPRIVILFT</sequence>
<evidence type="ECO:0000313" key="2">
    <source>
        <dbReference type="EMBL" id="KAJ4827301.1"/>
    </source>
</evidence>